<dbReference type="Proteomes" id="UP001549110">
    <property type="component" value="Unassembled WGS sequence"/>
</dbReference>
<proteinExistence type="predicted"/>
<name>A0ABV2EJ88_9CAUL</name>
<evidence type="ECO:0000256" key="1">
    <source>
        <dbReference type="SAM" id="Coils"/>
    </source>
</evidence>
<keyword evidence="1" id="KW-0175">Coiled coil</keyword>
<evidence type="ECO:0000313" key="4">
    <source>
        <dbReference type="Proteomes" id="UP001549110"/>
    </source>
</evidence>
<gene>
    <name evidence="3" type="ORF">ABID41_002202</name>
</gene>
<reference evidence="3 4" key="1">
    <citation type="submission" date="2024-06" db="EMBL/GenBank/DDBJ databases">
        <title>Genomic Encyclopedia of Type Strains, Phase IV (KMG-IV): sequencing the most valuable type-strain genomes for metagenomic binning, comparative biology and taxonomic classification.</title>
        <authorList>
            <person name="Goeker M."/>
        </authorList>
    </citation>
    <scope>NUCLEOTIDE SEQUENCE [LARGE SCALE GENOMIC DNA]</scope>
    <source>
        <strain evidence="3 4">DSM 17809</strain>
    </source>
</reference>
<dbReference type="Pfam" id="PF07396">
    <property type="entry name" value="Porin_O_P"/>
    <property type="match status" value="1"/>
</dbReference>
<dbReference type="SUPFAM" id="SSF56935">
    <property type="entry name" value="Porins"/>
    <property type="match status" value="1"/>
</dbReference>
<keyword evidence="4" id="KW-1185">Reference proteome</keyword>
<evidence type="ECO:0000256" key="2">
    <source>
        <dbReference type="SAM" id="SignalP"/>
    </source>
</evidence>
<evidence type="ECO:0000313" key="3">
    <source>
        <dbReference type="EMBL" id="MET3527107.1"/>
    </source>
</evidence>
<keyword evidence="2" id="KW-0732">Signal</keyword>
<feature type="signal peptide" evidence="2">
    <location>
        <begin position="1"/>
        <end position="22"/>
    </location>
</feature>
<feature type="chain" id="PRO_5047025914" evidence="2">
    <location>
        <begin position="23"/>
        <end position="473"/>
    </location>
</feature>
<dbReference type="Gene3D" id="2.40.160.10">
    <property type="entry name" value="Porin"/>
    <property type="match status" value="1"/>
</dbReference>
<accession>A0ABV2EJ88</accession>
<dbReference type="EMBL" id="JBEPLU010000001">
    <property type="protein sequence ID" value="MET3527107.1"/>
    <property type="molecule type" value="Genomic_DNA"/>
</dbReference>
<comment type="caution">
    <text evidence="3">The sequence shown here is derived from an EMBL/GenBank/DDBJ whole genome shotgun (WGS) entry which is preliminary data.</text>
</comment>
<dbReference type="InterPro" id="IPR023614">
    <property type="entry name" value="Porin_dom_sf"/>
</dbReference>
<protein>
    <submittedName>
        <fullName evidence="3">Phosphate-selective porin OprO/OprP</fullName>
    </submittedName>
</protein>
<organism evidence="3 4">
    <name type="scientific">Phenylobacterium koreense</name>
    <dbReference type="NCBI Taxonomy" id="266125"/>
    <lineage>
        <taxon>Bacteria</taxon>
        <taxon>Pseudomonadati</taxon>
        <taxon>Pseudomonadota</taxon>
        <taxon>Alphaproteobacteria</taxon>
        <taxon>Caulobacterales</taxon>
        <taxon>Caulobacteraceae</taxon>
        <taxon>Phenylobacterium</taxon>
    </lineage>
</organism>
<dbReference type="InterPro" id="IPR010870">
    <property type="entry name" value="Porin_O/P"/>
</dbReference>
<dbReference type="RefSeq" id="WP_354297622.1">
    <property type="nucleotide sequence ID" value="NZ_JBEPLU010000001.1"/>
</dbReference>
<feature type="coiled-coil region" evidence="1">
    <location>
        <begin position="33"/>
        <end position="60"/>
    </location>
</feature>
<sequence>MKSQVAALSAGVLLLGASPALAQTKPPMSAEEARALKDDIAALRAEIAAMERRLEESGLAAETAAVATAPAAPAAPAPAAAPVQTASVSDTTITWKGAPEIASGDRSFKVKGRIQADAAYVDAPGGLDDPGLGFGNEIRRIRLGGEGRLGGGVGYKLELELSDNVVELVDTVITYETKNWLLSVGNHNQFQALDEMTGDSSGSMMERAAFTDAFNFERRLGVSAQYRGIKDWLFQGGVFTDDIEALSNSSDGPEGGDENNSVGVDGRVVYAPKLGDTQLHLGASAHYRDLNRLSDSSTRYRQRPFVHVSNSRLIGTPSLAVDDETHYGVEFAAIRGPWHVATEGHWLDASQVNGPTANFGGGYAEVGYFLTKGDSRAYKNGIFDRTKPVSPIDRGGLGYVQLNFRYDYLNLNDGSIRGGEQNGYIASLIWGPLDYLRLNLNYAYLDYDGATPLDDGRRNYGVHVTGARIEVDF</sequence>